<dbReference type="HOGENOM" id="CLU_1853309_0_0_9"/>
<dbReference type="Proteomes" id="UP000005361">
    <property type="component" value="Chromosome"/>
</dbReference>
<keyword evidence="1" id="KW-1133">Transmembrane helix</keyword>
<reference evidence="2 3" key="1">
    <citation type="journal article" date="2015" name="Genome Announc.">
        <title>Complete Genome Sequence of Pelosinus fermentans JBW45, a Member of a Remarkably Competitive Group of Negativicutes in the Firmicutes Phylum.</title>
        <authorList>
            <person name="De Leon K.B."/>
            <person name="Utturkar S.M."/>
            <person name="Camilleri L.B."/>
            <person name="Elias D.A."/>
            <person name="Arkin A.P."/>
            <person name="Fields M.W."/>
            <person name="Brown S.D."/>
            <person name="Wall J.D."/>
        </authorList>
    </citation>
    <scope>NUCLEOTIDE SEQUENCE [LARGE SCALE GENOMIC DNA]</scope>
    <source>
        <strain evidence="2 3">JBW45</strain>
    </source>
</reference>
<sequence length="138" mass="15995">MKEFLSEHHWLWDAAIVLLVSMLVFYFDPVWNAYRITHTGKDGGILSILVTVSIVTMTASVLSLRYYWKFIPITIFSVTTVSFVHSYHRSFEDLQNTLHYTHQMYIEEAVVNALIFLAFAIPPTIVVRRIKEGGGRRE</sequence>
<protein>
    <submittedName>
        <fullName evidence="2">Uncharacterized protein</fullName>
    </submittedName>
</protein>
<accession>I8TPQ9</accession>
<dbReference type="RefSeq" id="WP_007960364.1">
    <property type="nucleotide sequence ID" value="NZ_CP010978.1"/>
</dbReference>
<feature type="transmembrane region" description="Helical" evidence="1">
    <location>
        <begin position="43"/>
        <end position="63"/>
    </location>
</feature>
<proteinExistence type="predicted"/>
<gene>
    <name evidence="2" type="ORF">JBW_04177</name>
</gene>
<dbReference type="STRING" id="1192197.JBW_04177"/>
<dbReference type="EMBL" id="CP010978">
    <property type="protein sequence ID" value="AJQ29508.1"/>
    <property type="molecule type" value="Genomic_DNA"/>
</dbReference>
<dbReference type="AlphaFoldDB" id="I8TPQ9"/>
<name>I8TPQ9_9FIRM</name>
<reference evidence="3" key="2">
    <citation type="submission" date="2015-02" db="EMBL/GenBank/DDBJ databases">
        <title>Complete Genome Sequence of Pelosinus fermentans JBW45.</title>
        <authorList>
            <person name="De Leon K.B."/>
            <person name="Utturkar S.M."/>
            <person name="Camilleri L.B."/>
            <person name="Arkin A.P."/>
            <person name="Fields M.W."/>
            <person name="Brown S.D."/>
            <person name="Wall J.D."/>
        </authorList>
    </citation>
    <scope>NUCLEOTIDE SEQUENCE [LARGE SCALE GENOMIC DNA]</scope>
    <source>
        <strain evidence="3">JBW45</strain>
    </source>
</reference>
<evidence type="ECO:0000313" key="3">
    <source>
        <dbReference type="Proteomes" id="UP000005361"/>
    </source>
</evidence>
<evidence type="ECO:0000256" key="1">
    <source>
        <dbReference type="SAM" id="Phobius"/>
    </source>
</evidence>
<evidence type="ECO:0000313" key="2">
    <source>
        <dbReference type="EMBL" id="AJQ29508.1"/>
    </source>
</evidence>
<dbReference type="OrthoDB" id="3041841at2"/>
<organism evidence="2 3">
    <name type="scientific">Pelosinus fermentans JBW45</name>
    <dbReference type="NCBI Taxonomy" id="1192197"/>
    <lineage>
        <taxon>Bacteria</taxon>
        <taxon>Bacillati</taxon>
        <taxon>Bacillota</taxon>
        <taxon>Negativicutes</taxon>
        <taxon>Selenomonadales</taxon>
        <taxon>Sporomusaceae</taxon>
        <taxon>Pelosinus</taxon>
    </lineage>
</organism>
<keyword evidence="1" id="KW-0472">Membrane</keyword>
<feature type="transmembrane region" description="Helical" evidence="1">
    <location>
        <begin position="12"/>
        <end position="31"/>
    </location>
</feature>
<feature type="transmembrane region" description="Helical" evidence="1">
    <location>
        <begin position="109"/>
        <end position="127"/>
    </location>
</feature>
<dbReference type="KEGG" id="pft:JBW_04177"/>
<keyword evidence="1" id="KW-0812">Transmembrane</keyword>